<dbReference type="GO" id="GO:0006897">
    <property type="term" value="P:endocytosis"/>
    <property type="evidence" value="ECO:0007669"/>
    <property type="project" value="UniProtKB-KW"/>
</dbReference>
<dbReference type="GO" id="GO:0032153">
    <property type="term" value="C:cell division site"/>
    <property type="evidence" value="ECO:0007669"/>
    <property type="project" value="TreeGrafter"/>
</dbReference>
<sequence length="906" mass="97765">MDLQRQEYPSMLKSLQPTQAVTLLNGRLNHIRAINSDVAEWLLERRRIEEQYAISLRKLSKKPLSQDQLDLGIFTTPWQKIVESTETLANSHHTFARNIEGEVEKPLRNFPQTSREMANMENIQGNIGALARDFDNANKKVEKLNQKGGKAPADKVASAATEVEDSKSSWDSQAPYVFEKLQEVDEMRLELLQKCLTQFLTFTDETKNSSSASVEQCLNSLLNVQVSDEIQHFSMKAPGSIPAVRERRMSRPQAPPSFAETSSLAPPSIPADAASMRSDSFQDIPTPMQEKRQSKFGGGLKRLGTVIKGRRNSTHPYSQPLQSPEKKRSSTNIASKFSSFGKRTKDTPDALSPQATGNSRRSDGQGSTTPRPSDLDPPSLDRAISSHSNAPPIESPSEFAPVLPVIASSAPLTNGNHTPVQREVEQLQPPLEPTTSVPANIPAPVIEEPEPEPAPLSGPDAITQAMNEAAMLNPDGSQAQFKVDIKNAPIQEEDGDATAALASVANALRSQATPRRNPTLRGRRDRNTIIVPSPSVPELPTVSALASTSASSLPTSPNPNTQSPTPPLAATPFKLAHRSTLGTDDGAASDTHSIRSGRSLSSTMSNTVRHPDMHSPGLNASIVETVSAWFVGGECTKAVEIGEVALVFNSHDSAEPSGTETIRFDHFNTLEKVAPNPVFIDPVANKDGNYTVNLSHIARTSVAFKYQVHLDASSASTSAPLRLIPAWKVGAEQTLLMLTYSLNPSFTPKIASGVSAVHLTNVVLIAHLDPGAGKISRCQAQGGGVYDRQRNIVYWRLNEITLTKDAPAQALRARFFTEGEAKPGHAEARWELAGEQLAMMGSGIGLSRMDAVTPKPAVEGEEADPFADADAEESGVPTPTVSWTDVATVRKLRSGTYSAEAAPVSP</sequence>
<dbReference type="GO" id="GO:0005886">
    <property type="term" value="C:plasma membrane"/>
    <property type="evidence" value="ECO:0007669"/>
    <property type="project" value="TreeGrafter"/>
</dbReference>
<dbReference type="InterPro" id="IPR018808">
    <property type="entry name" value="Muniscin_C"/>
</dbReference>
<dbReference type="Proteomes" id="UP000799302">
    <property type="component" value="Unassembled WGS sequence"/>
</dbReference>
<dbReference type="InterPro" id="IPR028565">
    <property type="entry name" value="MHD"/>
</dbReference>
<evidence type="ECO:0000256" key="2">
    <source>
        <dbReference type="SAM" id="MobiDB-lite"/>
    </source>
</evidence>
<dbReference type="PANTHER" id="PTHR23065">
    <property type="entry name" value="PROLINE-SERINE-THREONINE PHOSPHATASE INTERACTING PROTEIN 1"/>
    <property type="match status" value="1"/>
</dbReference>
<reference evidence="4" key="1">
    <citation type="journal article" date="2020" name="Stud. Mycol.">
        <title>101 Dothideomycetes genomes: a test case for predicting lifestyles and emergence of pathogens.</title>
        <authorList>
            <person name="Haridas S."/>
            <person name="Albert R."/>
            <person name="Binder M."/>
            <person name="Bloem J."/>
            <person name="Labutti K."/>
            <person name="Salamov A."/>
            <person name="Andreopoulos B."/>
            <person name="Baker S."/>
            <person name="Barry K."/>
            <person name="Bills G."/>
            <person name="Bluhm B."/>
            <person name="Cannon C."/>
            <person name="Castanera R."/>
            <person name="Culley D."/>
            <person name="Daum C."/>
            <person name="Ezra D."/>
            <person name="Gonzalez J."/>
            <person name="Henrissat B."/>
            <person name="Kuo A."/>
            <person name="Liang C."/>
            <person name="Lipzen A."/>
            <person name="Lutzoni F."/>
            <person name="Magnuson J."/>
            <person name="Mondo S."/>
            <person name="Nolan M."/>
            <person name="Ohm R."/>
            <person name="Pangilinan J."/>
            <person name="Park H.-J."/>
            <person name="Ramirez L."/>
            <person name="Alfaro M."/>
            <person name="Sun H."/>
            <person name="Tritt A."/>
            <person name="Yoshinaga Y."/>
            <person name="Zwiers L.-H."/>
            <person name="Turgeon B."/>
            <person name="Goodwin S."/>
            <person name="Spatafora J."/>
            <person name="Crous P."/>
            <person name="Grigoriev I."/>
        </authorList>
    </citation>
    <scope>NUCLEOTIDE SEQUENCE</scope>
    <source>
        <strain evidence="4">CBS 115976</strain>
    </source>
</reference>
<feature type="compositionally biased region" description="Low complexity" evidence="2">
    <location>
        <begin position="539"/>
        <end position="563"/>
    </location>
</feature>
<dbReference type="InterPro" id="IPR027267">
    <property type="entry name" value="AH/BAR_dom_sf"/>
</dbReference>
<evidence type="ECO:0000256" key="1">
    <source>
        <dbReference type="ARBA" id="ARBA00022583"/>
    </source>
</evidence>
<dbReference type="GO" id="GO:0032185">
    <property type="term" value="P:septin cytoskeleton organization"/>
    <property type="evidence" value="ECO:0007669"/>
    <property type="project" value="TreeGrafter"/>
</dbReference>
<name>A0A6A6TZQ5_9PEZI</name>
<feature type="region of interest" description="Disordered" evidence="2">
    <location>
        <begin position="857"/>
        <end position="882"/>
    </location>
</feature>
<dbReference type="PROSITE" id="PS51072">
    <property type="entry name" value="MHD"/>
    <property type="match status" value="1"/>
</dbReference>
<organism evidence="4 5">
    <name type="scientific">Microthyrium microscopicum</name>
    <dbReference type="NCBI Taxonomy" id="703497"/>
    <lineage>
        <taxon>Eukaryota</taxon>
        <taxon>Fungi</taxon>
        <taxon>Dikarya</taxon>
        <taxon>Ascomycota</taxon>
        <taxon>Pezizomycotina</taxon>
        <taxon>Dothideomycetes</taxon>
        <taxon>Dothideomycetes incertae sedis</taxon>
        <taxon>Microthyriales</taxon>
        <taxon>Microthyriaceae</taxon>
        <taxon>Microthyrium</taxon>
    </lineage>
</organism>
<dbReference type="PANTHER" id="PTHR23065:SF54">
    <property type="entry name" value="SUPPRESSOR OF YEAST PROFILIN DELETION"/>
    <property type="match status" value="1"/>
</dbReference>
<evidence type="ECO:0000259" key="3">
    <source>
        <dbReference type="PROSITE" id="PS51072"/>
    </source>
</evidence>
<dbReference type="Pfam" id="PF00611">
    <property type="entry name" value="FCH"/>
    <property type="match status" value="1"/>
</dbReference>
<evidence type="ECO:0000313" key="4">
    <source>
        <dbReference type="EMBL" id="KAF2664483.1"/>
    </source>
</evidence>
<evidence type="ECO:0000313" key="5">
    <source>
        <dbReference type="Proteomes" id="UP000799302"/>
    </source>
</evidence>
<keyword evidence="5" id="KW-1185">Reference proteome</keyword>
<dbReference type="Gene3D" id="1.20.1270.60">
    <property type="entry name" value="Arfaptin homology (AH) domain/BAR domain"/>
    <property type="match status" value="1"/>
</dbReference>
<dbReference type="SMART" id="SM00055">
    <property type="entry name" value="FCH"/>
    <property type="match status" value="1"/>
</dbReference>
<gene>
    <name evidence="4" type="ORF">BT63DRAFT_483188</name>
</gene>
<dbReference type="GO" id="GO:0030139">
    <property type="term" value="C:endocytic vesicle"/>
    <property type="evidence" value="ECO:0007669"/>
    <property type="project" value="TreeGrafter"/>
</dbReference>
<feature type="region of interest" description="Disordered" evidence="2">
    <location>
        <begin position="237"/>
        <end position="396"/>
    </location>
</feature>
<feature type="region of interest" description="Disordered" evidence="2">
    <location>
        <begin position="428"/>
        <end position="456"/>
    </location>
</feature>
<accession>A0A6A6TZQ5</accession>
<proteinExistence type="predicted"/>
<protein>
    <recommendedName>
        <fullName evidence="3">MHD domain-containing protein</fullName>
    </recommendedName>
</protein>
<feature type="compositionally biased region" description="Low complexity" evidence="2">
    <location>
        <begin position="367"/>
        <end position="382"/>
    </location>
</feature>
<keyword evidence="1" id="KW-0254">Endocytosis</keyword>
<dbReference type="InterPro" id="IPR001060">
    <property type="entry name" value="FCH_dom"/>
</dbReference>
<dbReference type="Pfam" id="PF10291">
    <property type="entry name" value="muHD"/>
    <property type="match status" value="1"/>
</dbReference>
<dbReference type="OrthoDB" id="331602at2759"/>
<dbReference type="EMBL" id="MU004242">
    <property type="protein sequence ID" value="KAF2664483.1"/>
    <property type="molecule type" value="Genomic_DNA"/>
</dbReference>
<dbReference type="AlphaFoldDB" id="A0A6A6TZQ5"/>
<feature type="compositionally biased region" description="Acidic residues" evidence="2">
    <location>
        <begin position="859"/>
        <end position="873"/>
    </location>
</feature>
<feature type="domain" description="MHD" evidence="3">
    <location>
        <begin position="615"/>
        <end position="893"/>
    </location>
</feature>
<dbReference type="SUPFAM" id="SSF103657">
    <property type="entry name" value="BAR/IMD domain-like"/>
    <property type="match status" value="1"/>
</dbReference>
<feature type="compositionally biased region" description="Polar residues" evidence="2">
    <location>
        <begin position="590"/>
        <end position="606"/>
    </location>
</feature>
<feature type="region of interest" description="Disordered" evidence="2">
    <location>
        <begin position="530"/>
        <end position="606"/>
    </location>
</feature>